<protein>
    <submittedName>
        <fullName evidence="1">Uncharacterized protein</fullName>
    </submittedName>
</protein>
<proteinExistence type="predicted"/>
<accession>A0A6C0IF23</accession>
<name>A0A6C0IF23_9ZZZZ</name>
<evidence type="ECO:0000313" key="1">
    <source>
        <dbReference type="EMBL" id="QHT90113.1"/>
    </source>
</evidence>
<reference evidence="1" key="1">
    <citation type="journal article" date="2020" name="Nature">
        <title>Giant virus diversity and host interactions through global metagenomics.</title>
        <authorList>
            <person name="Schulz F."/>
            <person name="Roux S."/>
            <person name="Paez-Espino D."/>
            <person name="Jungbluth S."/>
            <person name="Walsh D.A."/>
            <person name="Denef V.J."/>
            <person name="McMahon K.D."/>
            <person name="Konstantinidis K.T."/>
            <person name="Eloe-Fadrosh E.A."/>
            <person name="Kyrpides N.C."/>
            <person name="Woyke T."/>
        </authorList>
    </citation>
    <scope>NUCLEOTIDE SEQUENCE</scope>
    <source>
        <strain evidence="1">GVMAG-M-3300023184-62</strain>
    </source>
</reference>
<organism evidence="1">
    <name type="scientific">viral metagenome</name>
    <dbReference type="NCBI Taxonomy" id="1070528"/>
    <lineage>
        <taxon>unclassified sequences</taxon>
        <taxon>metagenomes</taxon>
        <taxon>organismal metagenomes</taxon>
    </lineage>
</organism>
<dbReference type="EMBL" id="MN740152">
    <property type="protein sequence ID" value="QHT90113.1"/>
    <property type="molecule type" value="Genomic_DNA"/>
</dbReference>
<sequence>MQQHQQQQTIALEAFEASLRGTNMLWYLLDQRTIYPPGFTDQIFADGVPFSRRILIIGPQTPPGWKLADDFDLIFRCQTGVEWSVLLTYITNAPKPILAICAPFCTPPSNFLQRVPITTTLVAFAYMNQTASQLSIQNYSSILLPPLSLDNISSISFPNHLGIPNPSWNQNSVLRDLHGAGASLVVSSVGDRTLQKQYYWYYTSKNQHGAWTLQQIQSILGTLSSQV</sequence>
<dbReference type="AlphaFoldDB" id="A0A6C0IF23"/>